<evidence type="ECO:0000259" key="6">
    <source>
        <dbReference type="Pfam" id="PF04263"/>
    </source>
</evidence>
<comment type="caution">
    <text evidence="8">The sequence shown here is derived from an EMBL/GenBank/DDBJ whole genome shotgun (WGS) entry which is preliminary data.</text>
</comment>
<evidence type="ECO:0000256" key="3">
    <source>
        <dbReference type="ARBA" id="ARBA00022777"/>
    </source>
</evidence>
<dbReference type="OrthoDB" id="9804377at2"/>
<dbReference type="EMBL" id="LWDV01000008">
    <property type="protein sequence ID" value="OCL26984.1"/>
    <property type="molecule type" value="Genomic_DNA"/>
</dbReference>
<dbReference type="Proteomes" id="UP000093514">
    <property type="component" value="Unassembled WGS sequence"/>
</dbReference>
<dbReference type="RefSeq" id="WP_068716420.1">
    <property type="nucleotide sequence ID" value="NZ_LWDV01000008.1"/>
</dbReference>
<evidence type="ECO:0000259" key="7">
    <source>
        <dbReference type="Pfam" id="PF12555"/>
    </source>
</evidence>
<sequence>MQLTGRVRLGTKTKDLVKELVEGEIAVIDHKDIDQLAAESLIERKVKAVINASPSISGKYPNLGPRRLLSAGIPIIDNVEKNIFDRLAEGDLITIQDGQILKDKKLLFQGEVLNSKKVEHRLEETKENLGVELNKFVDNTLDYAKKEKHLILGIDIPEVDIKLKEKDVLIVVRGKDYREDLEAVSSYIREVRPVLIGVDGGADALVEYGFEPDIIIGDMDSISDDVLACGAELIVHAYPDGRAPGMKRIKALNLEAKTFPAPGTSEDIAMLLAYEKGAELIVAVGTHTTMIDFLEKGRPGMASTFLVRLKVGSKLVDAKGVNKLYKSRIKPKYVAEVLVASLIPIIAIMSVSAPFNQLLKLLLIRLRMNIGF</sequence>
<feature type="domain" description="Thiamin pyrophosphokinase catalytic" evidence="6">
    <location>
        <begin position="193"/>
        <end position="228"/>
    </location>
</feature>
<dbReference type="Pfam" id="PF12555">
    <property type="entry name" value="SteA-like_C"/>
    <property type="match status" value="1"/>
</dbReference>
<gene>
    <name evidence="8" type="ORF">U472_05725</name>
</gene>
<keyword evidence="9" id="KW-1185">Reference proteome</keyword>
<dbReference type="InterPro" id="IPR022215">
    <property type="entry name" value="SteA-like_C"/>
</dbReference>
<name>A0A1C0A9L9_9FIRM</name>
<evidence type="ECO:0000256" key="2">
    <source>
        <dbReference type="ARBA" id="ARBA00022741"/>
    </source>
</evidence>
<dbReference type="Gene3D" id="3.40.50.10240">
    <property type="entry name" value="Thiamin pyrophosphokinase, catalytic domain"/>
    <property type="match status" value="1"/>
</dbReference>
<dbReference type="GO" id="GO:0005524">
    <property type="term" value="F:ATP binding"/>
    <property type="evidence" value="ECO:0007669"/>
    <property type="project" value="UniProtKB-KW"/>
</dbReference>
<dbReference type="Pfam" id="PF04263">
    <property type="entry name" value="TPK_catalytic"/>
    <property type="match status" value="1"/>
</dbReference>
<keyword evidence="1" id="KW-0808">Transferase</keyword>
<dbReference type="GO" id="GO:0016301">
    <property type="term" value="F:kinase activity"/>
    <property type="evidence" value="ECO:0007669"/>
    <property type="project" value="UniProtKB-KW"/>
</dbReference>
<evidence type="ECO:0000313" key="8">
    <source>
        <dbReference type="EMBL" id="OCL26984.1"/>
    </source>
</evidence>
<keyword evidence="5" id="KW-0472">Membrane</keyword>
<keyword evidence="4" id="KW-0067">ATP-binding</keyword>
<evidence type="ECO:0000256" key="1">
    <source>
        <dbReference type="ARBA" id="ARBA00022679"/>
    </source>
</evidence>
<dbReference type="AlphaFoldDB" id="A0A1C0A9L9"/>
<organism evidence="8 9">
    <name type="scientific">Orenia metallireducens</name>
    <dbReference type="NCBI Taxonomy" id="1413210"/>
    <lineage>
        <taxon>Bacteria</taxon>
        <taxon>Bacillati</taxon>
        <taxon>Bacillota</taxon>
        <taxon>Clostridia</taxon>
        <taxon>Halanaerobiales</taxon>
        <taxon>Halobacteroidaceae</taxon>
        <taxon>Orenia</taxon>
    </lineage>
</organism>
<keyword evidence="5" id="KW-1133">Transmembrane helix</keyword>
<keyword evidence="5" id="KW-0812">Transmembrane</keyword>
<dbReference type="InterPro" id="IPR047795">
    <property type="entry name" value="Put_SteA-like"/>
</dbReference>
<dbReference type="NCBIfam" id="NF040608">
    <property type="entry name" value="division_SteA"/>
    <property type="match status" value="1"/>
</dbReference>
<reference evidence="9" key="1">
    <citation type="submission" date="2016-07" db="EMBL/GenBank/DDBJ databases">
        <authorList>
            <person name="Florea S."/>
            <person name="Webb J.S."/>
            <person name="Jaromczyk J."/>
            <person name="Schardl C.L."/>
        </authorList>
    </citation>
    <scope>NUCLEOTIDE SEQUENCE [LARGE SCALE GENOMIC DNA]</scope>
    <source>
        <strain evidence="9">Z6</strain>
    </source>
</reference>
<keyword evidence="3 8" id="KW-0418">Kinase</keyword>
<evidence type="ECO:0000313" key="9">
    <source>
        <dbReference type="Proteomes" id="UP000093514"/>
    </source>
</evidence>
<protein>
    <submittedName>
        <fullName evidence="8">Thiamin pyrophosphokinase</fullName>
    </submittedName>
</protein>
<evidence type="ECO:0000256" key="4">
    <source>
        <dbReference type="ARBA" id="ARBA00022840"/>
    </source>
</evidence>
<keyword evidence="2" id="KW-0547">Nucleotide-binding</keyword>
<dbReference type="InterPro" id="IPR036759">
    <property type="entry name" value="TPK_catalytic_sf"/>
</dbReference>
<proteinExistence type="predicted"/>
<dbReference type="GO" id="GO:0009229">
    <property type="term" value="P:thiamine diphosphate biosynthetic process"/>
    <property type="evidence" value="ECO:0007669"/>
    <property type="project" value="InterPro"/>
</dbReference>
<reference evidence="8 9" key="2">
    <citation type="submission" date="2016-08" db="EMBL/GenBank/DDBJ databases">
        <title>Orenia metallireducens sp. nov. strain Z6, a Novel Metal-reducing Firmicute from the Deep Subsurface.</title>
        <authorList>
            <person name="Maxim B.I."/>
            <person name="Kenneth K."/>
            <person name="Flynn T.M."/>
            <person name="Oloughlin E.J."/>
            <person name="Locke R.A."/>
            <person name="Weber J.R."/>
            <person name="Egan S.M."/>
            <person name="Mackie R.I."/>
            <person name="Cann I.K."/>
        </authorList>
    </citation>
    <scope>NUCLEOTIDE SEQUENCE [LARGE SCALE GENOMIC DNA]</scope>
    <source>
        <strain evidence="8 9">Z6</strain>
    </source>
</reference>
<feature type="transmembrane region" description="Helical" evidence="5">
    <location>
        <begin position="333"/>
        <end position="355"/>
    </location>
</feature>
<evidence type="ECO:0000256" key="5">
    <source>
        <dbReference type="SAM" id="Phobius"/>
    </source>
</evidence>
<accession>A0A1C0A9L9</accession>
<dbReference type="SUPFAM" id="SSF63999">
    <property type="entry name" value="Thiamin pyrophosphokinase, catalytic domain"/>
    <property type="match status" value="1"/>
</dbReference>
<dbReference type="GO" id="GO:0004788">
    <property type="term" value="F:thiamine diphosphokinase activity"/>
    <property type="evidence" value="ECO:0007669"/>
    <property type="project" value="InterPro"/>
</dbReference>
<feature type="domain" description="SteA-like C-terminal" evidence="7">
    <location>
        <begin position="319"/>
        <end position="367"/>
    </location>
</feature>
<dbReference type="InterPro" id="IPR007371">
    <property type="entry name" value="TPK_catalytic"/>
</dbReference>